<keyword evidence="2" id="KW-0560">Oxidoreductase</keyword>
<dbReference type="PRINTS" id="PR00081">
    <property type="entry name" value="GDHRDH"/>
</dbReference>
<dbReference type="EMBL" id="JAKOOW010000002">
    <property type="protein sequence ID" value="MCG6503054.1"/>
    <property type="molecule type" value="Genomic_DNA"/>
</dbReference>
<dbReference type="RefSeq" id="WP_238745031.1">
    <property type="nucleotide sequence ID" value="NZ_JAKOOW010000002.1"/>
</dbReference>
<evidence type="ECO:0000313" key="3">
    <source>
        <dbReference type="EMBL" id="MCG6503054.1"/>
    </source>
</evidence>
<organism evidence="3 4">
    <name type="scientific">Kingella pumchi</name>
    <dbReference type="NCBI Taxonomy" id="2779506"/>
    <lineage>
        <taxon>Bacteria</taxon>
        <taxon>Pseudomonadati</taxon>
        <taxon>Pseudomonadota</taxon>
        <taxon>Betaproteobacteria</taxon>
        <taxon>Neisseriales</taxon>
        <taxon>Neisseriaceae</taxon>
        <taxon>Kingella</taxon>
    </lineage>
</organism>
<evidence type="ECO:0000313" key="4">
    <source>
        <dbReference type="Proteomes" id="UP001298424"/>
    </source>
</evidence>
<accession>A0ABS9NJU4</accession>
<dbReference type="InterPro" id="IPR002347">
    <property type="entry name" value="SDR_fam"/>
</dbReference>
<dbReference type="PANTHER" id="PTHR44196:SF1">
    <property type="entry name" value="DEHYDROGENASE_REDUCTASE SDR FAMILY MEMBER 7B"/>
    <property type="match status" value="1"/>
</dbReference>
<dbReference type="PANTHER" id="PTHR44196">
    <property type="entry name" value="DEHYDROGENASE/REDUCTASE SDR FAMILY MEMBER 7B"/>
    <property type="match status" value="1"/>
</dbReference>
<dbReference type="SUPFAM" id="SSF51735">
    <property type="entry name" value="NAD(P)-binding Rossmann-fold domains"/>
    <property type="match status" value="1"/>
</dbReference>
<name>A0ABS9NJU4_9NEIS</name>
<evidence type="ECO:0000256" key="1">
    <source>
        <dbReference type="ARBA" id="ARBA00006484"/>
    </source>
</evidence>
<comment type="caution">
    <text evidence="3">The sequence shown here is derived from an EMBL/GenBank/DDBJ whole genome shotgun (WGS) entry which is preliminary data.</text>
</comment>
<evidence type="ECO:0000256" key="2">
    <source>
        <dbReference type="ARBA" id="ARBA00023002"/>
    </source>
</evidence>
<keyword evidence="4" id="KW-1185">Reference proteome</keyword>
<sequence length="266" mass="28555">MESQPAILIIGGSSGIGLALARRHAAEGWRVAVAGSSAAKLESIRAEFPAWQTFAADLRDAEARQRLLADIDAAGLRYRRVVYAAGRYLNERVFTLNRDDSAALLAVNLQAFAESFAWAAAHLQNGGAGGEMVCIASSAGLLDYPYASLYAQCKRAMLACADAYRTALAPFSIRVLAVAPGYVDTAALRALNGGDARHKPFLVSEERAVAEILAALSAGRDTLVFPRRMRLLLALCALLPKPLLAWAMRRKLDKKVLHRPPAGGKQ</sequence>
<dbReference type="Gene3D" id="3.40.50.720">
    <property type="entry name" value="NAD(P)-binding Rossmann-like Domain"/>
    <property type="match status" value="1"/>
</dbReference>
<dbReference type="InterPro" id="IPR036291">
    <property type="entry name" value="NAD(P)-bd_dom_sf"/>
</dbReference>
<gene>
    <name evidence="3" type="ORF">MB824_00850</name>
</gene>
<reference evidence="3 4" key="1">
    <citation type="submission" date="2022-02" db="EMBL/GenBank/DDBJ databases">
        <title>Genome sequence data of Kingella unionensis sp. nov. strain CICC 24913 (CCUG 75125).</title>
        <authorList>
            <person name="Xiao M."/>
        </authorList>
    </citation>
    <scope>NUCLEOTIDE SEQUENCE [LARGE SCALE GENOMIC DNA]</scope>
    <source>
        <strain evidence="3 4">CICC 24913</strain>
    </source>
</reference>
<proteinExistence type="inferred from homology"/>
<dbReference type="Pfam" id="PF00106">
    <property type="entry name" value="adh_short"/>
    <property type="match status" value="1"/>
</dbReference>
<dbReference type="Proteomes" id="UP001298424">
    <property type="component" value="Unassembled WGS sequence"/>
</dbReference>
<comment type="similarity">
    <text evidence="1">Belongs to the short-chain dehydrogenases/reductases (SDR) family.</text>
</comment>
<protein>
    <submittedName>
        <fullName evidence="3">SDR family oxidoreductase</fullName>
    </submittedName>
</protein>